<dbReference type="EMBL" id="NTRR01000028">
    <property type="protein sequence ID" value="PFE13226.1"/>
    <property type="molecule type" value="Genomic_DNA"/>
</dbReference>
<dbReference type="AlphaFoldDB" id="A0A2A8ZXJ8"/>
<feature type="transmembrane region" description="Helical" evidence="5">
    <location>
        <begin position="199"/>
        <end position="216"/>
    </location>
</feature>
<dbReference type="RefSeq" id="WP_098343084.1">
    <property type="nucleotide sequence ID" value="NZ_NTRR01000028.1"/>
</dbReference>
<proteinExistence type="predicted"/>
<evidence type="ECO:0000256" key="4">
    <source>
        <dbReference type="ARBA" id="ARBA00023136"/>
    </source>
</evidence>
<dbReference type="Pfam" id="PF04893">
    <property type="entry name" value="Yip1"/>
    <property type="match status" value="1"/>
</dbReference>
<comment type="subcellular location">
    <subcellularLocation>
        <location evidence="1">Membrane</location>
        <topology evidence="1">Multi-pass membrane protein</topology>
    </subcellularLocation>
</comment>
<keyword evidence="4 5" id="KW-0472">Membrane</keyword>
<feature type="transmembrane region" description="Helical" evidence="5">
    <location>
        <begin position="81"/>
        <end position="113"/>
    </location>
</feature>
<protein>
    <recommendedName>
        <fullName evidence="6">Yip1 domain-containing protein</fullName>
    </recommendedName>
</protein>
<dbReference type="InterPro" id="IPR006977">
    <property type="entry name" value="Yip1_dom"/>
</dbReference>
<sequence>MEPVHSNVTYMDRMFTFFFSPLTFYRNLKGVSSLSKFSWLMFFLIFSCYMSYCISIFPAIHKLTNKIFLENNMDYSSNIENFIFIITLMFSAVQFISSVLVSFFLLHMIGILVGGSAKAKEFFSYYIFATFPIGIKFFVLTVFALIFGSDFAFSFAHSSNNNITISILSFISDPFFWWSTILGCIALNESHNLSYKKSIIVTVVLLLLGSSSFMLVKLI</sequence>
<evidence type="ECO:0000256" key="3">
    <source>
        <dbReference type="ARBA" id="ARBA00022989"/>
    </source>
</evidence>
<dbReference type="Proteomes" id="UP000220032">
    <property type="component" value="Unassembled WGS sequence"/>
</dbReference>
<gene>
    <name evidence="7" type="ORF">CN307_18180</name>
</gene>
<reference evidence="7 8" key="1">
    <citation type="submission" date="2017-09" db="EMBL/GenBank/DDBJ databases">
        <title>Large-scale bioinformatics analysis of Bacillus genomes uncovers conserved roles of natural products in bacterial physiology.</title>
        <authorList>
            <consortium name="Agbiome Team Llc"/>
            <person name="Bleich R.M."/>
            <person name="Grubbs K.J."/>
            <person name="Santa Maria K.C."/>
            <person name="Allen S.E."/>
            <person name="Farag S."/>
            <person name="Shank E.A."/>
            <person name="Bowers A."/>
        </authorList>
    </citation>
    <scope>NUCLEOTIDE SEQUENCE [LARGE SCALE GENOMIC DNA]</scope>
    <source>
        <strain evidence="7 8">AFS022681</strain>
    </source>
</reference>
<accession>A0A2A8ZXJ8</accession>
<evidence type="ECO:0000313" key="8">
    <source>
        <dbReference type="Proteomes" id="UP000220032"/>
    </source>
</evidence>
<feature type="domain" description="Yip1" evidence="6">
    <location>
        <begin position="17"/>
        <end position="214"/>
    </location>
</feature>
<evidence type="ECO:0000259" key="6">
    <source>
        <dbReference type="Pfam" id="PF04893"/>
    </source>
</evidence>
<comment type="caution">
    <text evidence="7">The sequence shown here is derived from an EMBL/GenBank/DDBJ whole genome shotgun (WGS) entry which is preliminary data.</text>
</comment>
<evidence type="ECO:0000256" key="2">
    <source>
        <dbReference type="ARBA" id="ARBA00022692"/>
    </source>
</evidence>
<feature type="transmembrane region" description="Helical" evidence="5">
    <location>
        <begin position="125"/>
        <end position="147"/>
    </location>
</feature>
<organism evidence="7 8">
    <name type="scientific">Bacillus cereus</name>
    <dbReference type="NCBI Taxonomy" id="1396"/>
    <lineage>
        <taxon>Bacteria</taxon>
        <taxon>Bacillati</taxon>
        <taxon>Bacillota</taxon>
        <taxon>Bacilli</taxon>
        <taxon>Bacillales</taxon>
        <taxon>Bacillaceae</taxon>
        <taxon>Bacillus</taxon>
        <taxon>Bacillus cereus group</taxon>
    </lineage>
</organism>
<name>A0A2A8ZXJ8_BACCE</name>
<evidence type="ECO:0000313" key="7">
    <source>
        <dbReference type="EMBL" id="PFE13226.1"/>
    </source>
</evidence>
<feature type="transmembrane region" description="Helical" evidence="5">
    <location>
        <begin position="167"/>
        <end position="187"/>
    </location>
</feature>
<evidence type="ECO:0000256" key="5">
    <source>
        <dbReference type="SAM" id="Phobius"/>
    </source>
</evidence>
<dbReference type="GO" id="GO:0016020">
    <property type="term" value="C:membrane"/>
    <property type="evidence" value="ECO:0007669"/>
    <property type="project" value="UniProtKB-SubCell"/>
</dbReference>
<keyword evidence="3 5" id="KW-1133">Transmembrane helix</keyword>
<keyword evidence="2 5" id="KW-0812">Transmembrane</keyword>
<evidence type="ECO:0000256" key="1">
    <source>
        <dbReference type="ARBA" id="ARBA00004141"/>
    </source>
</evidence>
<feature type="transmembrane region" description="Helical" evidence="5">
    <location>
        <begin position="37"/>
        <end position="61"/>
    </location>
</feature>